<reference evidence="4" key="1">
    <citation type="journal article" date="2015" name="Nat. Genet.">
        <title>The genome and transcriptome of the zoonotic hookworm Ancylostoma ceylanicum identify infection-specific gene families.</title>
        <authorList>
            <person name="Schwarz E.M."/>
            <person name="Hu Y."/>
            <person name="Antoshechkin I."/>
            <person name="Miller M.M."/>
            <person name="Sternberg P.W."/>
            <person name="Aroian R.V."/>
        </authorList>
    </citation>
    <scope>NUCLEOTIDE SEQUENCE</scope>
    <source>
        <strain evidence="4">HY135</strain>
    </source>
</reference>
<keyword evidence="4" id="KW-1185">Reference proteome</keyword>
<evidence type="ECO:0000313" key="4">
    <source>
        <dbReference type="Proteomes" id="UP000024635"/>
    </source>
</evidence>
<sequence>MDTLWQSCWMSPGIHTIFAALLSCYYITVASADDAATLLMNAEETASPMNFNNMSASGKEGRANVNTNDTVIEAFPAHIKTSFFISAATTLCILLSCSFLVGLYEVHDRKKQKPVKTHA</sequence>
<keyword evidence="1" id="KW-0812">Transmembrane</keyword>
<evidence type="ECO:0000313" key="3">
    <source>
        <dbReference type="EMBL" id="EYB93351.1"/>
    </source>
</evidence>
<feature type="transmembrane region" description="Helical" evidence="1">
    <location>
        <begin position="83"/>
        <end position="104"/>
    </location>
</feature>
<feature type="signal peptide" evidence="2">
    <location>
        <begin position="1"/>
        <end position="32"/>
    </location>
</feature>
<dbReference type="Proteomes" id="UP000024635">
    <property type="component" value="Unassembled WGS sequence"/>
</dbReference>
<dbReference type="OrthoDB" id="5846667at2759"/>
<dbReference type="AlphaFoldDB" id="A0A016SSG5"/>
<keyword evidence="1" id="KW-1133">Transmembrane helix</keyword>
<protein>
    <submittedName>
        <fullName evidence="3">Uncharacterized protein</fullName>
    </submittedName>
</protein>
<gene>
    <name evidence="3" type="primary">Acey_s0183.g931</name>
    <name evidence="3" type="ORF">Y032_0183g931</name>
</gene>
<dbReference type="EMBL" id="JARK01001519">
    <property type="protein sequence ID" value="EYB93351.1"/>
    <property type="molecule type" value="Genomic_DNA"/>
</dbReference>
<keyword evidence="2" id="KW-0732">Signal</keyword>
<comment type="caution">
    <text evidence="3">The sequence shown here is derived from an EMBL/GenBank/DDBJ whole genome shotgun (WGS) entry which is preliminary data.</text>
</comment>
<keyword evidence="1" id="KW-0472">Membrane</keyword>
<name>A0A016SSG5_9BILA</name>
<accession>A0A016SSG5</accession>
<evidence type="ECO:0000256" key="1">
    <source>
        <dbReference type="SAM" id="Phobius"/>
    </source>
</evidence>
<feature type="chain" id="PRO_5001489818" evidence="2">
    <location>
        <begin position="33"/>
        <end position="119"/>
    </location>
</feature>
<organism evidence="3 4">
    <name type="scientific">Ancylostoma ceylanicum</name>
    <dbReference type="NCBI Taxonomy" id="53326"/>
    <lineage>
        <taxon>Eukaryota</taxon>
        <taxon>Metazoa</taxon>
        <taxon>Ecdysozoa</taxon>
        <taxon>Nematoda</taxon>
        <taxon>Chromadorea</taxon>
        <taxon>Rhabditida</taxon>
        <taxon>Rhabditina</taxon>
        <taxon>Rhabditomorpha</taxon>
        <taxon>Strongyloidea</taxon>
        <taxon>Ancylostomatidae</taxon>
        <taxon>Ancylostomatinae</taxon>
        <taxon>Ancylostoma</taxon>
    </lineage>
</organism>
<evidence type="ECO:0000256" key="2">
    <source>
        <dbReference type="SAM" id="SignalP"/>
    </source>
</evidence>
<proteinExistence type="predicted"/>